<evidence type="ECO:0000256" key="1">
    <source>
        <dbReference type="SAM" id="MobiDB-lite"/>
    </source>
</evidence>
<dbReference type="Proteomes" id="UP000054408">
    <property type="component" value="Unassembled WGS sequence"/>
</dbReference>
<sequence>MSDEEFDPALSVPEISDADLKYVDKQLGGKKSFLTTWVVKVNRKGKPDQRVMVISEHFLFIIKKAALGRKVRIKVHWYDLDEIQYQPPHHVLLVFGEESVELKANNADDIIDAVREAYAPITLGFPDEFLYDYRAPDSAFAAEVSVGFSPAGNFAVTYEAWCAYLKMPVLQPILDSIRAAVTYGTNVVDLTSILNTGKDPPSKEILSAILPLFRALRFNTWCEKIALDGTQFVVPKRLGPLIPMLADTLEHNSTIETIDIRGIESSAWAEVAEELGDSDDHAVGGFVLPSNQLGDKIMTAFAAVISKMETPLTAINFANNACTPKGMCALLEACASAVAHLKPVAEINVSDNRLEESGSRALADMLRVLAATDAESASTPIDPASGPDASNLYDRLTSRVRLVTLSLQNTKADVRVLVSAMRELPSLESVNLSGNEIAFDAVQELVQFCASSQRLKVLGLSSCGLDGDTVQSILQALISNVSLPRLRIDISNNNLSFYGAQKIADTIRAATNVHTLNISSNALTSEGIGVIVDAVISVSSLQALSLSNNLRAGTDAEEGAGHLARLLTAPTNIRVLQICGSRGGEMGDAIQTVFKALARNRSLWHLDISDNEMGDEGMEALCKALAKNASLQTLVWDGNDVGLDGWELFLSTLNEHPGMLMEVEEPKEDIKKLSKKGGALVGRGRILVQDVLSITQRTRSKYSDRSDRIPGDWPVDPVSLRFYFDYLKTLKSGADAEDPMASATGPGGAAMAVGPGGAAMSGAGPSGGGMVGGGMVGGMVGGGMVGGMVGGGPGGGTPGPGGIVGPGGLVVGGAPNGGGPGGGMVGGGMVGGGMVSGGMVSGGMVSGGMVSGGMVSGGMVSGGMVSGGMVSGGMVSGGMVAPSGGAYMSSYGGGQSYQSDGAMMSGMPTYGDATTYGGSTSFMPSQQGMGMPQQGMGMPQQGMGMPQQGMGMPQQGMGMPQQGMGMPQQGIPQQMQYSSVNAGSPMYPQHQ</sequence>
<dbReference type="AlphaFoldDB" id="A0A0L0DU18"/>
<dbReference type="InterPro" id="IPR051279">
    <property type="entry name" value="PP1-Reg/Actin-Interact_Protein"/>
</dbReference>
<dbReference type="OrthoDB" id="18598at2759"/>
<dbReference type="InterPro" id="IPR011993">
    <property type="entry name" value="PH-like_dom_sf"/>
</dbReference>
<dbReference type="eggNOG" id="KOG4242">
    <property type="taxonomic scope" value="Eukaryota"/>
</dbReference>
<dbReference type="SMART" id="SM00368">
    <property type="entry name" value="LRR_RI"/>
    <property type="match status" value="8"/>
</dbReference>
<proteinExistence type="predicted"/>
<dbReference type="InterPro" id="IPR001611">
    <property type="entry name" value="Leu-rich_rpt"/>
</dbReference>
<evidence type="ECO:0000313" key="3">
    <source>
        <dbReference type="Proteomes" id="UP000054408"/>
    </source>
</evidence>
<dbReference type="InterPro" id="IPR032675">
    <property type="entry name" value="LRR_dom_sf"/>
</dbReference>
<organism evidence="2 3">
    <name type="scientific">Thecamonas trahens ATCC 50062</name>
    <dbReference type="NCBI Taxonomy" id="461836"/>
    <lineage>
        <taxon>Eukaryota</taxon>
        <taxon>Apusozoa</taxon>
        <taxon>Apusomonadida</taxon>
        <taxon>Apusomonadidae</taxon>
        <taxon>Thecamonas</taxon>
    </lineage>
</organism>
<dbReference type="OMA" id="YIAHSHY"/>
<dbReference type="GeneID" id="25569200"/>
<dbReference type="GO" id="GO:0005886">
    <property type="term" value="C:plasma membrane"/>
    <property type="evidence" value="ECO:0007669"/>
    <property type="project" value="TreeGrafter"/>
</dbReference>
<accession>A0A0L0DU18</accession>
<feature type="region of interest" description="Disordered" evidence="1">
    <location>
        <begin position="928"/>
        <end position="970"/>
    </location>
</feature>
<dbReference type="GO" id="GO:0034315">
    <property type="term" value="P:regulation of Arp2/3 complex-mediated actin nucleation"/>
    <property type="evidence" value="ECO:0007669"/>
    <property type="project" value="TreeGrafter"/>
</dbReference>
<dbReference type="EMBL" id="GL349503">
    <property type="protein sequence ID" value="KNC55750.1"/>
    <property type="molecule type" value="Genomic_DNA"/>
</dbReference>
<dbReference type="Gene3D" id="2.30.29.30">
    <property type="entry name" value="Pleckstrin-homology domain (PH domain)/Phosphotyrosine-binding domain (PTB)"/>
    <property type="match status" value="1"/>
</dbReference>
<keyword evidence="3" id="KW-1185">Reference proteome</keyword>
<gene>
    <name evidence="2" type="ORF">AMSG_11147</name>
</gene>
<reference evidence="2 3" key="1">
    <citation type="submission" date="2010-05" db="EMBL/GenBank/DDBJ databases">
        <title>The Genome Sequence of Thecamonas trahens ATCC 50062.</title>
        <authorList>
            <consortium name="The Broad Institute Genome Sequencing Platform"/>
            <person name="Russ C."/>
            <person name="Cuomo C."/>
            <person name="Shea T."/>
            <person name="Young S.K."/>
            <person name="Zeng Q."/>
            <person name="Koehrsen M."/>
            <person name="Haas B."/>
            <person name="Borodovsky M."/>
            <person name="Guigo R."/>
            <person name="Alvarado L."/>
            <person name="Berlin A."/>
            <person name="Bochicchio J."/>
            <person name="Borenstein D."/>
            <person name="Chapman S."/>
            <person name="Chen Z."/>
            <person name="Freedman E."/>
            <person name="Gellesch M."/>
            <person name="Goldberg J."/>
            <person name="Griggs A."/>
            <person name="Gujja S."/>
            <person name="Heilman E."/>
            <person name="Heiman D."/>
            <person name="Hepburn T."/>
            <person name="Howarth C."/>
            <person name="Jen D."/>
            <person name="Larson L."/>
            <person name="Mehta T."/>
            <person name="Park D."/>
            <person name="Pearson M."/>
            <person name="Roberts A."/>
            <person name="Saif S."/>
            <person name="Shenoy N."/>
            <person name="Sisk P."/>
            <person name="Stolte C."/>
            <person name="Sykes S."/>
            <person name="Thomson T."/>
            <person name="Walk T."/>
            <person name="White J."/>
            <person name="Yandava C."/>
            <person name="Burger G."/>
            <person name="Gray M.W."/>
            <person name="Holland P.W.H."/>
            <person name="King N."/>
            <person name="Lang F.B.F."/>
            <person name="Roger A.J."/>
            <person name="Ruiz-Trillo I."/>
            <person name="Lander E."/>
            <person name="Nusbaum C."/>
        </authorList>
    </citation>
    <scope>NUCLEOTIDE SEQUENCE [LARGE SCALE GENOMIC DNA]</scope>
    <source>
        <strain evidence="2 3">ATCC 50062</strain>
    </source>
</reference>
<dbReference type="Pfam" id="PF13516">
    <property type="entry name" value="LRR_6"/>
    <property type="match status" value="2"/>
</dbReference>
<name>A0A0L0DU18_THETB</name>
<dbReference type="STRING" id="461836.A0A0L0DU18"/>
<dbReference type="GO" id="GO:0016477">
    <property type="term" value="P:cell migration"/>
    <property type="evidence" value="ECO:0007669"/>
    <property type="project" value="TreeGrafter"/>
</dbReference>
<dbReference type="RefSeq" id="XP_013752903.1">
    <property type="nucleotide sequence ID" value="XM_013897449.1"/>
</dbReference>
<protein>
    <submittedName>
        <fullName evidence="2">Leucine rich repeat containing 16</fullName>
    </submittedName>
</protein>
<evidence type="ECO:0000313" key="2">
    <source>
        <dbReference type="EMBL" id="KNC55750.1"/>
    </source>
</evidence>
<dbReference type="SUPFAM" id="SSF52047">
    <property type="entry name" value="RNI-like"/>
    <property type="match status" value="1"/>
</dbReference>
<dbReference type="PANTHER" id="PTHR24112:SF66">
    <property type="entry name" value="LEUCINE-RICH REPEAT, ISOFORM F"/>
    <property type="match status" value="1"/>
</dbReference>
<dbReference type="PANTHER" id="PTHR24112">
    <property type="entry name" value="LEUCINE-RICH REPEAT, ISOFORM F-RELATED"/>
    <property type="match status" value="1"/>
</dbReference>
<dbReference type="GO" id="GO:0030027">
    <property type="term" value="C:lamellipodium"/>
    <property type="evidence" value="ECO:0007669"/>
    <property type="project" value="TreeGrafter"/>
</dbReference>
<dbReference type="Gene3D" id="3.80.10.10">
    <property type="entry name" value="Ribonuclease Inhibitor"/>
    <property type="match status" value="1"/>
</dbReference>